<dbReference type="SMART" id="SM00312">
    <property type="entry name" value="PX"/>
    <property type="match status" value="1"/>
</dbReference>
<evidence type="ECO:0000256" key="12">
    <source>
        <dbReference type="ARBA" id="ARBA00045612"/>
    </source>
</evidence>
<feature type="compositionally biased region" description="Polar residues" evidence="15">
    <location>
        <begin position="438"/>
        <end position="447"/>
    </location>
</feature>
<dbReference type="InterPro" id="IPR048763">
    <property type="entry name" value="SNX17-31_FERM_F1"/>
</dbReference>
<keyword evidence="9" id="KW-0446">Lipid-binding</keyword>
<evidence type="ECO:0000256" key="3">
    <source>
        <dbReference type="ARBA" id="ARBA00010883"/>
    </source>
</evidence>
<dbReference type="Pfam" id="PF21273">
    <property type="entry name" value="SNX17-27-31_F1_FERM"/>
    <property type="match status" value="1"/>
</dbReference>
<dbReference type="InterPro" id="IPR028666">
    <property type="entry name" value="SNX17_FERM_N"/>
</dbReference>
<proteinExistence type="evidence at transcript level"/>
<evidence type="ECO:0000256" key="6">
    <source>
        <dbReference type="ARBA" id="ARBA00022490"/>
    </source>
</evidence>
<dbReference type="InterPro" id="IPR001683">
    <property type="entry name" value="PX_dom"/>
</dbReference>
<dbReference type="InterPro" id="IPR000159">
    <property type="entry name" value="RA_dom"/>
</dbReference>
<dbReference type="CDD" id="cd16121">
    <property type="entry name" value="FERM_F1_SNX17"/>
    <property type="match status" value="1"/>
</dbReference>
<dbReference type="InterPro" id="IPR036871">
    <property type="entry name" value="PX_dom_sf"/>
</dbReference>
<keyword evidence="8" id="KW-0653">Protein transport</keyword>
<evidence type="ECO:0000256" key="8">
    <source>
        <dbReference type="ARBA" id="ARBA00022927"/>
    </source>
</evidence>
<evidence type="ECO:0000256" key="1">
    <source>
        <dbReference type="ARBA" id="ARBA00004180"/>
    </source>
</evidence>
<evidence type="ECO:0000256" key="14">
    <source>
        <dbReference type="ARBA" id="ARBA00071903"/>
    </source>
</evidence>
<dbReference type="PROSITE" id="PS50200">
    <property type="entry name" value="RA"/>
    <property type="match status" value="1"/>
</dbReference>
<dbReference type="CDD" id="cd06885">
    <property type="entry name" value="PX_SNX17_31"/>
    <property type="match status" value="1"/>
</dbReference>
<evidence type="ECO:0000256" key="2">
    <source>
        <dbReference type="ARBA" id="ARBA00004412"/>
    </source>
</evidence>
<dbReference type="Pfam" id="PF18116">
    <property type="entry name" value="SNX17_FERM_C"/>
    <property type="match status" value="1"/>
</dbReference>
<feature type="compositionally biased region" description="Low complexity" evidence="15">
    <location>
        <begin position="425"/>
        <end position="436"/>
    </location>
</feature>
<comment type="subcellular location">
    <subcellularLocation>
        <location evidence="1">Cytoplasmic vesicle membrane</location>
        <topology evidence="1">Peripheral membrane protein</topology>
        <orientation evidence="1">Cytoplasmic side</orientation>
    </subcellularLocation>
    <subcellularLocation>
        <location evidence="2">Early endosome</location>
    </subcellularLocation>
</comment>
<name>B7ZUS6_XENTR</name>
<organism evidence="18">
    <name type="scientific">Xenopus tropicalis</name>
    <name type="common">Western clawed frog</name>
    <name type="synonym">Silurana tropicalis</name>
    <dbReference type="NCBI Taxonomy" id="8364"/>
    <lineage>
        <taxon>Eukaryota</taxon>
        <taxon>Metazoa</taxon>
        <taxon>Chordata</taxon>
        <taxon>Craniata</taxon>
        <taxon>Vertebrata</taxon>
        <taxon>Euteleostomi</taxon>
        <taxon>Amphibia</taxon>
        <taxon>Batrachia</taxon>
        <taxon>Anura</taxon>
        <taxon>Pipoidea</taxon>
        <taxon>Pipidae</taxon>
        <taxon>Xenopodinae</taxon>
        <taxon>Xenopus</taxon>
        <taxon>Silurana</taxon>
    </lineage>
</organism>
<keyword evidence="6" id="KW-0963">Cytoplasm</keyword>
<dbReference type="SUPFAM" id="SSF64268">
    <property type="entry name" value="PX domain"/>
    <property type="match status" value="1"/>
</dbReference>
<evidence type="ECO:0000256" key="5">
    <source>
        <dbReference type="ARBA" id="ARBA00022448"/>
    </source>
</evidence>
<sequence>MHFSIPETESRSSESGAQYVAYNIHVNGVLHCRVRYSQLLGLHEQLKKEYGNNVVPAFPPKKLFTLTPAEVEQRREQLEKYMQAVRQDPVLGASESFNSFLRHSQQETQQIPTEEVQLEVFLSNGQKVKVSILTSDQTEDVLEAVTSKLDLPEDLVGYFSLYLIKDTSDGSFSFVRKLQEFELPYVSLTSLRSREYKIILRKSYWDSSYDEDVMENRVGLNLLYAQAVSDVERGWVLVTKEQHRQLKSLQEKVSKKEFIQLAQTLKYYGYIKFEPCITDFPEKGCHVIVSAGNNELNFQVKLPNEQMKEGSFKVTRMRCWRVTSSMPFSNGSGSPNKTDVRLELAFEYLMSKDRLQWITISSPQAIMMSICLQSMVDELMVKKSGGSIKKMLRKRQSYLRRSDSQQAVKSPPLLDSPDSSREPIVKLSSKLSSVSLRGISTSSSTGDMSADDFHGNYAFEGIGDDDL</sequence>
<dbReference type="GO" id="GO:0030659">
    <property type="term" value="C:cytoplasmic vesicle membrane"/>
    <property type="evidence" value="ECO:0007669"/>
    <property type="project" value="UniProtKB-SubCell"/>
</dbReference>
<evidence type="ECO:0000256" key="13">
    <source>
        <dbReference type="ARBA" id="ARBA00057444"/>
    </source>
</evidence>
<evidence type="ECO:0000259" key="17">
    <source>
        <dbReference type="PROSITE" id="PS50200"/>
    </source>
</evidence>
<dbReference type="FunFam" id="3.10.20.90:FF:000094">
    <property type="entry name" value="Sorting nexin-17 isoform1"/>
    <property type="match status" value="1"/>
</dbReference>
<evidence type="ECO:0000256" key="4">
    <source>
        <dbReference type="ARBA" id="ARBA00015282"/>
    </source>
</evidence>
<dbReference type="Gene3D" id="1.20.80.60">
    <property type="match status" value="1"/>
</dbReference>
<dbReference type="PROSITE" id="PS50195">
    <property type="entry name" value="PX"/>
    <property type="match status" value="1"/>
</dbReference>
<keyword evidence="10" id="KW-0472">Membrane</keyword>
<evidence type="ECO:0000256" key="15">
    <source>
        <dbReference type="SAM" id="MobiDB-lite"/>
    </source>
</evidence>
<evidence type="ECO:0000259" key="16">
    <source>
        <dbReference type="PROSITE" id="PS50195"/>
    </source>
</evidence>
<dbReference type="AlphaFoldDB" id="B7ZUS6"/>
<accession>B7ZUS6</accession>
<dbReference type="Pfam" id="PF21271">
    <property type="entry name" value="SNX17-31_F2_FERM"/>
    <property type="match status" value="1"/>
</dbReference>
<dbReference type="CDD" id="cd13337">
    <property type="entry name" value="FERM-like_C_SNX17"/>
    <property type="match status" value="1"/>
</dbReference>
<keyword evidence="7" id="KW-0967">Endosome</keyword>
<evidence type="ECO:0000256" key="11">
    <source>
        <dbReference type="ARBA" id="ARBA00023329"/>
    </source>
</evidence>
<evidence type="ECO:0000256" key="9">
    <source>
        <dbReference type="ARBA" id="ARBA00023121"/>
    </source>
</evidence>
<protein>
    <recommendedName>
        <fullName evidence="4">Sorting nexin-17</fullName>
    </recommendedName>
    <alternativeName>
        <fullName evidence="14">Sorting nexin-31</fullName>
    </alternativeName>
</protein>
<dbReference type="GO" id="GO:0005769">
    <property type="term" value="C:early endosome"/>
    <property type="evidence" value="ECO:0007669"/>
    <property type="project" value="UniProtKB-SubCell"/>
</dbReference>
<reference evidence="18" key="1">
    <citation type="submission" date="2008-11" db="EMBL/GenBank/DDBJ databases">
        <authorList>
            <consortium name="NIH - Xenopus Gene Collection (XGC) project"/>
        </authorList>
    </citation>
    <scope>NUCLEOTIDE SEQUENCE [LARGE SCALE MRNA]</scope>
    <source>
        <tissue evidence="18">Neurula</tissue>
    </source>
</reference>
<dbReference type="PANTHER" id="PTHR12431">
    <property type="entry name" value="SORTING NEXIN 17 AND 27"/>
    <property type="match status" value="1"/>
</dbReference>
<comment type="function">
    <text evidence="12">Critical regulator of endosomal recycling of numerous surface proteins, including integrins, signaling receptor and channels. Binds to NPxY sequences in the cytoplasmic tails of target cargos. Associates with retriever and CCC complexes to prevent lysosomal degradation and promote cell surface recycling of numerous cargos such as integrins ITGB1, ITGB5 and their associated alpha subunits. Also required for maintenance of normal cell surface levels of APP and LRP1. Interacts with membranes containing phosphatidylinositol 3-phosphate (PtdIns(3P)).</text>
</comment>
<dbReference type="InterPro" id="IPR037836">
    <property type="entry name" value="SNX17_FERM-like_dom"/>
</dbReference>
<evidence type="ECO:0000313" key="18">
    <source>
        <dbReference type="EMBL" id="AAI71334.1"/>
    </source>
</evidence>
<dbReference type="Gene3D" id="2.30.29.30">
    <property type="entry name" value="Pleckstrin-homology domain (PH domain)/Phosphotyrosine-binding domain (PTB)"/>
    <property type="match status" value="1"/>
</dbReference>
<evidence type="ECO:0000256" key="10">
    <source>
        <dbReference type="ARBA" id="ARBA00023136"/>
    </source>
</evidence>
<feature type="domain" description="Ras-associating" evidence="17">
    <location>
        <begin position="114"/>
        <end position="205"/>
    </location>
</feature>
<keyword evidence="11" id="KW-0968">Cytoplasmic vesicle</keyword>
<dbReference type="InterPro" id="IPR040842">
    <property type="entry name" value="SNX17/31_FERM"/>
</dbReference>
<dbReference type="Gene3D" id="3.10.20.90">
    <property type="entry name" value="Phosphatidylinositol 3-kinase Catalytic Subunit, Chain A, domain 1"/>
    <property type="match status" value="1"/>
</dbReference>
<dbReference type="EMBL" id="BC171334">
    <property type="protein sequence ID" value="AAI71334.1"/>
    <property type="molecule type" value="mRNA"/>
</dbReference>
<dbReference type="InterPro" id="IPR011993">
    <property type="entry name" value="PH-like_dom_sf"/>
</dbReference>
<evidence type="ECO:0000256" key="7">
    <source>
        <dbReference type="ARBA" id="ARBA00022753"/>
    </source>
</evidence>
<comment type="function">
    <text evidence="13">May be involved in protein trafficking.</text>
</comment>
<dbReference type="FunFam" id="1.20.80.60:FF:000001">
    <property type="entry name" value="Sorting nexin-17 isoform1"/>
    <property type="match status" value="1"/>
</dbReference>
<dbReference type="Gene3D" id="3.30.1520.10">
    <property type="entry name" value="Phox-like domain"/>
    <property type="match status" value="1"/>
</dbReference>
<dbReference type="FunFam" id="3.30.1520.10:FF:000008">
    <property type="entry name" value="Sorting nexin-17 isoform1"/>
    <property type="match status" value="1"/>
</dbReference>
<dbReference type="GO" id="GO:0035091">
    <property type="term" value="F:phosphatidylinositol binding"/>
    <property type="evidence" value="ECO:0007669"/>
    <property type="project" value="InterPro"/>
</dbReference>
<dbReference type="GO" id="GO:0015031">
    <property type="term" value="P:protein transport"/>
    <property type="evidence" value="ECO:0007669"/>
    <property type="project" value="UniProtKB-KW"/>
</dbReference>
<dbReference type="PANTHER" id="PTHR12431:SF16">
    <property type="entry name" value="SORTING NEXIN-17"/>
    <property type="match status" value="1"/>
</dbReference>
<keyword evidence="5" id="KW-0813">Transport</keyword>
<dbReference type="GO" id="GO:0016192">
    <property type="term" value="P:vesicle-mediated transport"/>
    <property type="evidence" value="ECO:0007669"/>
    <property type="project" value="UniProtKB-ARBA"/>
</dbReference>
<feature type="region of interest" description="Disordered" evidence="15">
    <location>
        <begin position="398"/>
        <end position="453"/>
    </location>
</feature>
<dbReference type="FunFam" id="2.30.29.30:FF:000145">
    <property type="entry name" value="Sorting nexin-17 isoform1"/>
    <property type="match status" value="1"/>
</dbReference>
<feature type="domain" description="PX" evidence="16">
    <location>
        <begin position="1"/>
        <end position="108"/>
    </location>
</feature>
<comment type="similarity">
    <text evidence="3">Belongs to the sorting nexin family.</text>
</comment>
<dbReference type="GO" id="GO:0007165">
    <property type="term" value="P:signal transduction"/>
    <property type="evidence" value="ECO:0007669"/>
    <property type="project" value="InterPro"/>
</dbReference>
<dbReference type="InterPro" id="IPR048767">
    <property type="entry name" value="SNX17-31_FERM_F2"/>
</dbReference>
<dbReference type="Pfam" id="PF00787">
    <property type="entry name" value="PX"/>
    <property type="match status" value="1"/>
</dbReference>